<dbReference type="EMBL" id="CP035949">
    <property type="protein sequence ID" value="QBF23849.1"/>
    <property type="molecule type" value="Genomic_DNA"/>
</dbReference>
<dbReference type="AlphaFoldDB" id="A0A4P6M8Y1"/>
<dbReference type="GO" id="GO:0006289">
    <property type="term" value="P:nucleotide-excision repair"/>
    <property type="evidence" value="ECO:0007669"/>
    <property type="project" value="UniProtKB-UniRule"/>
</dbReference>
<evidence type="ECO:0000313" key="11">
    <source>
        <dbReference type="Proteomes" id="UP000289726"/>
    </source>
</evidence>
<dbReference type="InterPro" id="IPR004791">
    <property type="entry name" value="UvrC"/>
</dbReference>
<dbReference type="PROSITE" id="PS50164">
    <property type="entry name" value="GIY_YIG"/>
    <property type="match status" value="1"/>
</dbReference>
<dbReference type="Pfam" id="PF08459">
    <property type="entry name" value="UvrC_RNaseH_dom"/>
    <property type="match status" value="1"/>
</dbReference>
<dbReference type="Gene3D" id="1.10.150.20">
    <property type="entry name" value="5' to 3' exonuclease, C-terminal subdomain"/>
    <property type="match status" value="1"/>
</dbReference>
<evidence type="ECO:0000259" key="8">
    <source>
        <dbReference type="PROSITE" id="PS50164"/>
    </source>
</evidence>
<dbReference type="SUPFAM" id="SSF46600">
    <property type="entry name" value="C-terminal UvrC-binding domain of UvrB"/>
    <property type="match status" value="1"/>
</dbReference>
<evidence type="ECO:0000259" key="7">
    <source>
        <dbReference type="PROSITE" id="PS50151"/>
    </source>
</evidence>
<organism evidence="10 11">
    <name type="scientific">'Catharanthus roseus' aster yellows phytoplasma</name>
    <dbReference type="NCBI Taxonomy" id="1193712"/>
    <lineage>
        <taxon>Bacteria</taxon>
        <taxon>Bacillati</taxon>
        <taxon>Mycoplasmatota</taxon>
        <taxon>Mollicutes</taxon>
        <taxon>Acholeplasmatales</taxon>
        <taxon>Acholeplasmataceae</taxon>
        <taxon>Candidatus Phytoplasma</taxon>
        <taxon>16SrI (Aster yellows group)</taxon>
    </lineage>
</organism>
<dbReference type="InterPro" id="IPR001943">
    <property type="entry name" value="UVR_dom"/>
</dbReference>
<dbReference type="Pfam" id="PF01541">
    <property type="entry name" value="GIY-YIG"/>
    <property type="match status" value="1"/>
</dbReference>
<comment type="subcellular location">
    <subcellularLocation>
        <location evidence="6">Cytoplasm</location>
    </subcellularLocation>
</comment>
<dbReference type="GO" id="GO:0009381">
    <property type="term" value="F:excinuclease ABC activity"/>
    <property type="evidence" value="ECO:0007669"/>
    <property type="project" value="UniProtKB-UniRule"/>
</dbReference>
<dbReference type="PANTHER" id="PTHR30562:SF1">
    <property type="entry name" value="UVRABC SYSTEM PROTEIN C"/>
    <property type="match status" value="1"/>
</dbReference>
<dbReference type="PROSITE" id="PS50165">
    <property type="entry name" value="UVRC"/>
    <property type="match status" value="1"/>
</dbReference>
<dbReference type="InterPro" id="IPR000305">
    <property type="entry name" value="GIY-YIG_endonuc"/>
</dbReference>
<dbReference type="GO" id="GO:0003677">
    <property type="term" value="F:DNA binding"/>
    <property type="evidence" value="ECO:0007669"/>
    <property type="project" value="UniProtKB-UniRule"/>
</dbReference>
<feature type="domain" description="UVR" evidence="7">
    <location>
        <begin position="194"/>
        <end position="229"/>
    </location>
</feature>
<keyword evidence="3 6" id="KW-0228">DNA excision</keyword>
<evidence type="ECO:0000259" key="9">
    <source>
        <dbReference type="PROSITE" id="PS50165"/>
    </source>
</evidence>
<evidence type="ECO:0000256" key="4">
    <source>
        <dbReference type="ARBA" id="ARBA00022881"/>
    </source>
</evidence>
<protein>
    <recommendedName>
        <fullName evidence="6">UvrABC system protein C</fullName>
        <shortName evidence="6">Protein UvrC</shortName>
    </recommendedName>
    <alternativeName>
        <fullName evidence="6">Excinuclease ABC subunit C</fullName>
    </alternativeName>
</protein>
<comment type="subunit">
    <text evidence="6">Interacts with UvrB in an incision complex.</text>
</comment>
<keyword evidence="1 6" id="KW-0963">Cytoplasm</keyword>
<evidence type="ECO:0000256" key="6">
    <source>
        <dbReference type="HAMAP-Rule" id="MF_00203"/>
    </source>
</evidence>
<keyword evidence="11" id="KW-1185">Reference proteome</keyword>
<keyword evidence="6" id="KW-0742">SOS response</keyword>
<dbReference type="FunFam" id="3.40.1440.10:FF:000001">
    <property type="entry name" value="UvrABC system protein C"/>
    <property type="match status" value="1"/>
</dbReference>
<sequence>MSILLEKIKTLPPNPGCYLFQNKNDTIIYVGKAKNLKKRVQSYFTKSNNLKTTMLIEETQDFFYIITNNEQEALILEANLIKKHTPKYNFKLLDDKTYPYIEITKEKHPQLKISRFKQIPPGKIIFGPYPNLKNTKETLKLLHLLYPLRRCPLASKKPCLHFHINQCLGACAGETINYKPNIEAITKFLKGNIKDILKKLHHLMKTASEKMFYEKAQEYRDIIYSIKQTTKKQLISNQKLKNCDIFAYAFNQDQISIQILKMRQGNIVDSYNSIFSYVGFVWENILTYLNCYYQKNLKPDIIITGKSQDETILQQMITNQTLLEQILQTKVNIAHKGDKKKLYLLALKNAQNDLANNNLIYQSKDQKIQESLDKLAIIFNKDIKRIDVFDNSQLFGQAFVAARIVFNHFEFDKKLYRTFHIKGKFPNEYQAFEETLTRCYNKDKEVKNDSPDLILVDGSLGQLKQSQKTLKKLGYEIPLGALQKNNKHQLTHLVTLQEKLMLEQSPNLFYFLKSLSEEVHRFTVAFHRKTKNKLDYKTTLSNIKGVGAVRKKAILNHFESLEAIKKATLEDFQKIGINQKLFLLIKKSL</sequence>
<dbReference type="Gene3D" id="3.30.420.340">
    <property type="entry name" value="UvrC, RNAse H endonuclease domain"/>
    <property type="match status" value="1"/>
</dbReference>
<dbReference type="Gene3D" id="3.40.1440.10">
    <property type="entry name" value="GIY-YIG endonuclease"/>
    <property type="match status" value="1"/>
</dbReference>
<evidence type="ECO:0000313" key="10">
    <source>
        <dbReference type="EMBL" id="QBF23849.1"/>
    </source>
</evidence>
<evidence type="ECO:0000256" key="3">
    <source>
        <dbReference type="ARBA" id="ARBA00022769"/>
    </source>
</evidence>
<dbReference type="InterPro" id="IPR035901">
    <property type="entry name" value="GIY-YIG_endonuc_sf"/>
</dbReference>
<keyword evidence="2 6" id="KW-0227">DNA damage</keyword>
<dbReference type="SUPFAM" id="SSF47781">
    <property type="entry name" value="RuvA domain 2-like"/>
    <property type="match status" value="1"/>
</dbReference>
<dbReference type="Pfam" id="PF22920">
    <property type="entry name" value="UvrC_RNaseH"/>
    <property type="match status" value="1"/>
</dbReference>
<feature type="domain" description="UvrC family homology region profile" evidence="9">
    <location>
        <begin position="245"/>
        <end position="470"/>
    </location>
</feature>
<dbReference type="PANTHER" id="PTHR30562">
    <property type="entry name" value="UVRC/OXIDOREDUCTASE"/>
    <property type="match status" value="1"/>
</dbReference>
<evidence type="ECO:0000256" key="1">
    <source>
        <dbReference type="ARBA" id="ARBA00022490"/>
    </source>
</evidence>
<dbReference type="InterPro" id="IPR050066">
    <property type="entry name" value="UvrABC_protein_C"/>
</dbReference>
<proteinExistence type="inferred from homology"/>
<keyword evidence="4 6" id="KW-0267">Excision nuclease</keyword>
<dbReference type="HAMAP" id="MF_00203">
    <property type="entry name" value="UvrC"/>
    <property type="match status" value="1"/>
</dbReference>
<dbReference type="InterPro" id="IPR001162">
    <property type="entry name" value="UvrC_RNase_H_dom"/>
</dbReference>
<evidence type="ECO:0000256" key="5">
    <source>
        <dbReference type="ARBA" id="ARBA00023204"/>
    </source>
</evidence>
<dbReference type="SUPFAM" id="SSF82771">
    <property type="entry name" value="GIY-YIG endonuclease"/>
    <property type="match status" value="1"/>
</dbReference>
<reference evidence="10 11" key="1">
    <citation type="submission" date="2019-02" db="EMBL/GenBank/DDBJ databases">
        <title>Draft Genome Sequence of Maize Bushy Stunt-like Phytoplasma group 16SrI-B (Aster yellows) in South Africa.</title>
        <authorList>
            <person name="Coetzee B."/>
            <person name="Douglas-Smit N."/>
            <person name="Maree H.J."/>
            <person name="Burger J.T."/>
            <person name="Kruger K."/>
            <person name="Pietersen G."/>
        </authorList>
    </citation>
    <scope>NUCLEOTIDE SEQUENCE [LARGE SCALE GENOMIC DNA]</scope>
    <source>
        <strain evidence="10 11">De Villa</strain>
    </source>
</reference>
<dbReference type="InterPro" id="IPR047296">
    <property type="entry name" value="GIY-YIG_UvrC_Cho"/>
</dbReference>
<dbReference type="GO" id="GO:0005737">
    <property type="term" value="C:cytoplasm"/>
    <property type="evidence" value="ECO:0007669"/>
    <property type="project" value="UniProtKB-SubCell"/>
</dbReference>
<comment type="similarity">
    <text evidence="6">Belongs to the UvrC family.</text>
</comment>
<dbReference type="InterPro" id="IPR010994">
    <property type="entry name" value="RuvA_2-like"/>
</dbReference>
<dbReference type="Proteomes" id="UP000289726">
    <property type="component" value="Chromosome"/>
</dbReference>
<dbReference type="Pfam" id="PF14520">
    <property type="entry name" value="HHH_5"/>
    <property type="match status" value="1"/>
</dbReference>
<name>A0A4P6M8Y1_9MOLU</name>
<dbReference type="InterPro" id="IPR038476">
    <property type="entry name" value="UvrC_RNase_H_dom_sf"/>
</dbReference>
<dbReference type="RefSeq" id="WP_130427647.1">
    <property type="nucleotide sequence ID" value="NZ_CP035949.1"/>
</dbReference>
<gene>
    <name evidence="6 10" type="primary">uvrC</name>
    <name evidence="10" type="ORF">EXT02_01405</name>
</gene>
<dbReference type="PROSITE" id="PS50151">
    <property type="entry name" value="UVR"/>
    <property type="match status" value="1"/>
</dbReference>
<dbReference type="InterPro" id="IPR036876">
    <property type="entry name" value="UVR_dom_sf"/>
</dbReference>
<feature type="domain" description="GIY-YIG" evidence="8">
    <location>
        <begin position="13"/>
        <end position="90"/>
    </location>
</feature>
<comment type="function">
    <text evidence="6">The UvrABC repair system catalyzes the recognition and processing of DNA lesions. UvrC both incises the 5' and 3' sides of the lesion. The N-terminal half is responsible for the 3' incision and the C-terminal half is responsible for the 5' incision.</text>
</comment>
<dbReference type="GO" id="GO:0009380">
    <property type="term" value="C:excinuclease repair complex"/>
    <property type="evidence" value="ECO:0007669"/>
    <property type="project" value="InterPro"/>
</dbReference>
<evidence type="ECO:0000256" key="2">
    <source>
        <dbReference type="ARBA" id="ARBA00022763"/>
    </source>
</evidence>
<dbReference type="SMART" id="SM00465">
    <property type="entry name" value="GIYc"/>
    <property type="match status" value="1"/>
</dbReference>
<accession>A0A4P6M8Y1</accession>
<dbReference type="CDD" id="cd10434">
    <property type="entry name" value="GIY-YIG_UvrC_Cho"/>
    <property type="match status" value="1"/>
</dbReference>
<dbReference type="NCBIfam" id="TIGR00194">
    <property type="entry name" value="uvrC"/>
    <property type="match status" value="1"/>
</dbReference>
<dbReference type="GO" id="GO:0009432">
    <property type="term" value="P:SOS response"/>
    <property type="evidence" value="ECO:0007669"/>
    <property type="project" value="UniProtKB-UniRule"/>
</dbReference>
<keyword evidence="5 6" id="KW-0234">DNA repair</keyword>